<organism evidence="2 3">
    <name type="scientific">Clupea harengus</name>
    <name type="common">Atlantic herring</name>
    <dbReference type="NCBI Taxonomy" id="7950"/>
    <lineage>
        <taxon>Eukaryota</taxon>
        <taxon>Metazoa</taxon>
        <taxon>Chordata</taxon>
        <taxon>Craniata</taxon>
        <taxon>Vertebrata</taxon>
        <taxon>Euteleostomi</taxon>
        <taxon>Actinopterygii</taxon>
        <taxon>Neopterygii</taxon>
        <taxon>Teleostei</taxon>
        <taxon>Clupei</taxon>
        <taxon>Clupeiformes</taxon>
        <taxon>Clupeoidei</taxon>
        <taxon>Clupeidae</taxon>
        <taxon>Clupea</taxon>
    </lineage>
</organism>
<dbReference type="OrthoDB" id="5955292at2759"/>
<dbReference type="GeneID" id="116218626"/>
<evidence type="ECO:0000313" key="3">
    <source>
        <dbReference type="RefSeq" id="XP_031416708.1"/>
    </source>
</evidence>
<proteinExistence type="predicted"/>
<name>A0A6P8EL04_CLUHA</name>
<evidence type="ECO:0000256" key="1">
    <source>
        <dbReference type="SAM" id="MobiDB-lite"/>
    </source>
</evidence>
<protein>
    <submittedName>
        <fullName evidence="3">Uncharacterized protein C10orf143</fullName>
    </submittedName>
</protein>
<accession>A0A6P8EL04</accession>
<sequence length="101" mass="11252">MSMDFVTSLHNKRRHEEEHGNWECQPKRLCSGVVGCGHLEYGAVRECPMDTWEIQQLVVPNGNRGNEVVPNMSTPPGRASAQCCPRCMAGESGHINHIMGY</sequence>
<dbReference type="RefSeq" id="XP_031416708.1">
    <property type="nucleotide sequence ID" value="XM_031560848.2"/>
</dbReference>
<evidence type="ECO:0000313" key="2">
    <source>
        <dbReference type="Proteomes" id="UP000515152"/>
    </source>
</evidence>
<gene>
    <name evidence="3" type="primary">si:ch211-221j21.3</name>
</gene>
<feature type="region of interest" description="Disordered" evidence="1">
    <location>
        <begin position="1"/>
        <end position="20"/>
    </location>
</feature>
<reference evidence="3" key="1">
    <citation type="submission" date="2025-08" db="UniProtKB">
        <authorList>
            <consortium name="RefSeq"/>
        </authorList>
    </citation>
    <scope>IDENTIFICATION</scope>
</reference>
<dbReference type="KEGG" id="char:116218626"/>
<dbReference type="AlphaFoldDB" id="A0A6P8EL04"/>
<keyword evidence="2" id="KW-1185">Reference proteome</keyword>
<dbReference type="Proteomes" id="UP000515152">
    <property type="component" value="Chromosome 23"/>
</dbReference>